<dbReference type="SUPFAM" id="SSF55874">
    <property type="entry name" value="ATPase domain of HSP90 chaperone/DNA topoisomerase II/histidine kinase"/>
    <property type="match status" value="1"/>
</dbReference>
<dbReference type="CDD" id="cd16936">
    <property type="entry name" value="HATPase_RsbW-like"/>
    <property type="match status" value="1"/>
</dbReference>
<evidence type="ECO:0000259" key="2">
    <source>
        <dbReference type="Pfam" id="PF13581"/>
    </source>
</evidence>
<proteinExistence type="predicted"/>
<feature type="domain" description="Histidine kinase/HSP90-like ATPase" evidence="2">
    <location>
        <begin position="21"/>
        <end position="147"/>
    </location>
</feature>
<organism evidence="3 4">
    <name type="scientific">Candidatus Magnetominusculus xianensis</name>
    <dbReference type="NCBI Taxonomy" id="1748249"/>
    <lineage>
        <taxon>Bacteria</taxon>
        <taxon>Pseudomonadati</taxon>
        <taxon>Nitrospirota</taxon>
        <taxon>Nitrospiria</taxon>
        <taxon>Nitrospirales</taxon>
        <taxon>Nitrospiraceae</taxon>
        <taxon>Candidatus Magnetominusculus</taxon>
    </lineage>
</organism>
<dbReference type="InterPro" id="IPR050267">
    <property type="entry name" value="Anti-sigma-factor_SerPK"/>
</dbReference>
<sequence length="152" mass="16662">MPKIFEKPNMPELIVISEVKLPAALDHLREFLDAAASCAHAHGFTAERVGEVELVIEEAFVNIASYAYEGQPPGTAEMVIKVDEAGDLHVELIDEGVPFDSTAVAEPDLEADIDNRKIGGLGIFFMKQLMDDVSYSREDGKNILRFTVARTA</sequence>
<dbReference type="InterPro" id="IPR003594">
    <property type="entry name" value="HATPase_dom"/>
</dbReference>
<dbReference type="PANTHER" id="PTHR35526">
    <property type="entry name" value="ANTI-SIGMA-F FACTOR RSBW-RELATED"/>
    <property type="match status" value="1"/>
</dbReference>
<evidence type="ECO:0000313" key="4">
    <source>
        <dbReference type="Proteomes" id="UP000060487"/>
    </source>
</evidence>
<dbReference type="PANTHER" id="PTHR35526:SF6">
    <property type="entry name" value="SLR1861 PROTEIN"/>
    <property type="match status" value="1"/>
</dbReference>
<reference evidence="3 4" key="1">
    <citation type="submission" date="2015-11" db="EMBL/GenBank/DDBJ databases">
        <authorList>
            <person name="Lin W."/>
        </authorList>
    </citation>
    <scope>NUCLEOTIDE SEQUENCE [LARGE SCALE GENOMIC DNA]</scope>
    <source>
        <strain evidence="3 4">HCH-1</strain>
    </source>
</reference>
<evidence type="ECO:0000256" key="1">
    <source>
        <dbReference type="ARBA" id="ARBA00022527"/>
    </source>
</evidence>
<dbReference type="GO" id="GO:0004674">
    <property type="term" value="F:protein serine/threonine kinase activity"/>
    <property type="evidence" value="ECO:0007669"/>
    <property type="project" value="UniProtKB-KW"/>
</dbReference>
<dbReference type="Pfam" id="PF13581">
    <property type="entry name" value="HATPase_c_2"/>
    <property type="match status" value="1"/>
</dbReference>
<keyword evidence="4" id="KW-1185">Reference proteome</keyword>
<keyword evidence="3" id="KW-0808">Transferase</keyword>
<name>A0ABR5SIP7_9BACT</name>
<dbReference type="Proteomes" id="UP000060487">
    <property type="component" value="Unassembled WGS sequence"/>
</dbReference>
<comment type="caution">
    <text evidence="3">The sequence shown here is derived from an EMBL/GenBank/DDBJ whole genome shotgun (WGS) entry which is preliminary data.</text>
</comment>
<dbReference type="Gene3D" id="3.30.565.10">
    <property type="entry name" value="Histidine kinase-like ATPase, C-terminal domain"/>
    <property type="match status" value="1"/>
</dbReference>
<dbReference type="InterPro" id="IPR036890">
    <property type="entry name" value="HATPase_C_sf"/>
</dbReference>
<dbReference type="EMBL" id="LNQR01000019">
    <property type="protein sequence ID" value="KWT92822.1"/>
    <property type="molecule type" value="Genomic_DNA"/>
</dbReference>
<keyword evidence="3" id="KW-0418">Kinase</keyword>
<accession>A0ABR5SIP7</accession>
<protein>
    <submittedName>
        <fullName evidence="3">Serine/threonine protein kinase</fullName>
        <ecNumber evidence="3">2.7.11.1</ecNumber>
    </submittedName>
</protein>
<keyword evidence="1 3" id="KW-0723">Serine/threonine-protein kinase</keyword>
<evidence type="ECO:0000313" key="3">
    <source>
        <dbReference type="EMBL" id="KWT92822.1"/>
    </source>
</evidence>
<gene>
    <name evidence="3" type="ORF">ASN18_0408</name>
</gene>
<dbReference type="EC" id="2.7.11.1" evidence="3"/>